<dbReference type="EMBL" id="DVGC01000047">
    <property type="protein sequence ID" value="HIR05991.1"/>
    <property type="molecule type" value="Genomic_DNA"/>
</dbReference>
<feature type="transmembrane region" description="Helical" evidence="1">
    <location>
        <begin position="28"/>
        <end position="49"/>
    </location>
</feature>
<reference evidence="2" key="1">
    <citation type="submission" date="2020-10" db="EMBL/GenBank/DDBJ databases">
        <authorList>
            <person name="Gilroy R."/>
        </authorList>
    </citation>
    <scope>NUCLEOTIDE SEQUENCE</scope>
    <source>
        <strain evidence="2">CHK180-2868</strain>
    </source>
</reference>
<comment type="caution">
    <text evidence="2">The sequence shown here is derived from an EMBL/GenBank/DDBJ whole genome shotgun (WGS) entry which is preliminary data.</text>
</comment>
<keyword evidence="1" id="KW-0812">Transmembrane</keyword>
<evidence type="ECO:0000313" key="2">
    <source>
        <dbReference type="EMBL" id="HIR05991.1"/>
    </source>
</evidence>
<keyword evidence="1" id="KW-1133">Transmembrane helix</keyword>
<proteinExistence type="predicted"/>
<gene>
    <name evidence="2" type="ORF">IAB28_08520</name>
</gene>
<name>A0A9D1A4M4_9FIRM</name>
<evidence type="ECO:0000313" key="3">
    <source>
        <dbReference type="Proteomes" id="UP000824250"/>
    </source>
</evidence>
<reference evidence="2" key="2">
    <citation type="journal article" date="2021" name="PeerJ">
        <title>Extensive microbial diversity within the chicken gut microbiome revealed by metagenomics and culture.</title>
        <authorList>
            <person name="Gilroy R."/>
            <person name="Ravi A."/>
            <person name="Getino M."/>
            <person name="Pursley I."/>
            <person name="Horton D.L."/>
            <person name="Alikhan N.F."/>
            <person name="Baker D."/>
            <person name="Gharbi K."/>
            <person name="Hall N."/>
            <person name="Watson M."/>
            <person name="Adriaenssens E.M."/>
            <person name="Foster-Nyarko E."/>
            <person name="Jarju S."/>
            <person name="Secka A."/>
            <person name="Antonio M."/>
            <person name="Oren A."/>
            <person name="Chaudhuri R.R."/>
            <person name="La Ragione R."/>
            <person name="Hildebrand F."/>
            <person name="Pallen M.J."/>
        </authorList>
    </citation>
    <scope>NUCLEOTIDE SEQUENCE</scope>
    <source>
        <strain evidence="2">CHK180-2868</strain>
    </source>
</reference>
<dbReference type="Proteomes" id="UP000824250">
    <property type="component" value="Unassembled WGS sequence"/>
</dbReference>
<sequence length="59" mass="6894">MNGWLLSQTINGMDREAAFIMGGVIVEYILWLAGAVLLFYAVAHLWDWLEKEIKKRRKK</sequence>
<organism evidence="2 3">
    <name type="scientific">Candidatus Copromonas faecavium</name>
    <name type="common">nom. illeg.</name>
    <dbReference type="NCBI Taxonomy" id="2840740"/>
    <lineage>
        <taxon>Bacteria</taxon>
        <taxon>Bacillati</taxon>
        <taxon>Bacillota</taxon>
        <taxon>Clostridia</taxon>
        <taxon>Lachnospirales</taxon>
        <taxon>Lachnospiraceae</taxon>
        <taxon>Candidatus Copromonas (nom. illeg.)</taxon>
    </lineage>
</organism>
<evidence type="ECO:0000256" key="1">
    <source>
        <dbReference type="SAM" id="Phobius"/>
    </source>
</evidence>
<dbReference type="AlphaFoldDB" id="A0A9D1A4M4"/>
<accession>A0A9D1A4M4</accession>
<protein>
    <submittedName>
        <fullName evidence="2">Uncharacterized protein</fullName>
    </submittedName>
</protein>
<keyword evidence="1" id="KW-0472">Membrane</keyword>